<dbReference type="PANTHER" id="PTHR38834:SF3">
    <property type="entry name" value="SOLUTE-BINDING PROTEIN FAMILY 3_N-TERMINAL DOMAIN-CONTAINING PROTEIN"/>
    <property type="match status" value="1"/>
</dbReference>
<gene>
    <name evidence="2" type="ORF">CHR90_08700</name>
</gene>
<keyword evidence="3" id="KW-1185">Reference proteome</keyword>
<organism evidence="2 3">
    <name type="scientific">Elstera cyanobacteriorum</name>
    <dbReference type="NCBI Taxonomy" id="2022747"/>
    <lineage>
        <taxon>Bacteria</taxon>
        <taxon>Pseudomonadati</taxon>
        <taxon>Pseudomonadota</taxon>
        <taxon>Alphaproteobacteria</taxon>
        <taxon>Rhodospirillales</taxon>
        <taxon>Rhodospirillaceae</taxon>
        <taxon>Elstera</taxon>
    </lineage>
</organism>
<feature type="domain" description="Solute-binding protein family 3/N-terminal" evidence="1">
    <location>
        <begin position="35"/>
        <end position="242"/>
    </location>
</feature>
<evidence type="ECO:0000313" key="2">
    <source>
        <dbReference type="EMBL" id="OYQ19488.1"/>
    </source>
</evidence>
<dbReference type="RefSeq" id="WP_094408593.1">
    <property type="nucleotide sequence ID" value="NZ_BMJZ01000004.1"/>
</dbReference>
<name>A0A255XR90_9PROT</name>
<comment type="caution">
    <text evidence="2">The sequence shown here is derived from an EMBL/GenBank/DDBJ whole genome shotgun (WGS) entry which is preliminary data.</text>
</comment>
<dbReference type="Proteomes" id="UP000216361">
    <property type="component" value="Unassembled WGS sequence"/>
</dbReference>
<sequence>MGGWVRAGRKKIWRVLILASVLMPGAVRADELRLVAPHLPPFAYLEDGKPRGFMLESLLAVAAEVGHSGKVSVVPIPRMLQEMAEGHRMMTAFLARTPERADRYRWLETGVEEALSFATLASDPGPMTLDRAREFRAIATIGNGVPENFLRARGFNNFDSAGTEDAGLRKLLAGRVEAWFTSQWVIPAVVAAENAPRGLVKLWPPVTRYPLYFAATLDVPPDELAAWAKHLAAFRAAGGIDRLAAPYRYRPEL</sequence>
<dbReference type="Pfam" id="PF00497">
    <property type="entry name" value="SBP_bac_3"/>
    <property type="match status" value="1"/>
</dbReference>
<dbReference type="OrthoDB" id="7857781at2"/>
<dbReference type="Gene3D" id="3.40.190.10">
    <property type="entry name" value="Periplasmic binding protein-like II"/>
    <property type="match status" value="2"/>
</dbReference>
<dbReference type="InterPro" id="IPR001638">
    <property type="entry name" value="Solute-binding_3/MltF_N"/>
</dbReference>
<dbReference type="SUPFAM" id="SSF53850">
    <property type="entry name" value="Periplasmic binding protein-like II"/>
    <property type="match status" value="1"/>
</dbReference>
<evidence type="ECO:0000313" key="3">
    <source>
        <dbReference type="Proteomes" id="UP000216361"/>
    </source>
</evidence>
<evidence type="ECO:0000259" key="1">
    <source>
        <dbReference type="Pfam" id="PF00497"/>
    </source>
</evidence>
<accession>A0A255XR90</accession>
<dbReference type="PANTHER" id="PTHR38834">
    <property type="entry name" value="PERIPLASMIC SUBSTRATE BINDING PROTEIN FAMILY 3"/>
    <property type="match status" value="1"/>
</dbReference>
<dbReference type="EMBL" id="NOXS01000031">
    <property type="protein sequence ID" value="OYQ19488.1"/>
    <property type="molecule type" value="Genomic_DNA"/>
</dbReference>
<protein>
    <recommendedName>
        <fullName evidence="1">Solute-binding protein family 3/N-terminal domain-containing protein</fullName>
    </recommendedName>
</protein>
<proteinExistence type="predicted"/>
<dbReference type="AlphaFoldDB" id="A0A255XR90"/>
<reference evidence="2 3" key="1">
    <citation type="submission" date="2017-07" db="EMBL/GenBank/DDBJ databases">
        <title>Elstera cyanobacteriorum sp. nov., a novel bacterium isolated from cyanobacterial aggregates in a eutrophic lake.</title>
        <authorList>
            <person name="Cai H."/>
        </authorList>
    </citation>
    <scope>NUCLEOTIDE SEQUENCE [LARGE SCALE GENOMIC DNA]</scope>
    <source>
        <strain evidence="2 3">TH019</strain>
    </source>
</reference>